<keyword evidence="2" id="KW-0378">Hydrolase</keyword>
<protein>
    <submittedName>
        <fullName evidence="4">Gamma-glutamyltranspeptidase</fullName>
        <ecNumber evidence="4">2.3.2.2</ecNumber>
    </submittedName>
</protein>
<dbReference type="InterPro" id="IPR029055">
    <property type="entry name" value="Ntn_hydrolases_N"/>
</dbReference>
<name>A0A3B0WPU9_9ZZZZ</name>
<accession>A0A3B0WPU9</accession>
<dbReference type="EC" id="2.3.2.2" evidence="4"/>
<dbReference type="InterPro" id="IPR043137">
    <property type="entry name" value="GGT_ssub_C"/>
</dbReference>
<dbReference type="GO" id="GO:0103068">
    <property type="term" value="F:leukotriene C4 gamma-glutamyl transferase activity"/>
    <property type="evidence" value="ECO:0007669"/>
    <property type="project" value="UniProtKB-EC"/>
</dbReference>
<dbReference type="GO" id="GO:0016787">
    <property type="term" value="F:hydrolase activity"/>
    <property type="evidence" value="ECO:0007669"/>
    <property type="project" value="UniProtKB-KW"/>
</dbReference>
<reference evidence="4" key="1">
    <citation type="submission" date="2018-06" db="EMBL/GenBank/DDBJ databases">
        <authorList>
            <person name="Zhirakovskaya E."/>
        </authorList>
    </citation>
    <scope>NUCLEOTIDE SEQUENCE</scope>
</reference>
<dbReference type="PANTHER" id="PTHR43199:SF1">
    <property type="entry name" value="GLUTATHIONE HYDROLASE PROENZYME"/>
    <property type="match status" value="1"/>
</dbReference>
<organism evidence="4">
    <name type="scientific">hydrothermal vent metagenome</name>
    <dbReference type="NCBI Taxonomy" id="652676"/>
    <lineage>
        <taxon>unclassified sequences</taxon>
        <taxon>metagenomes</taxon>
        <taxon>ecological metagenomes</taxon>
    </lineage>
</organism>
<keyword evidence="1 4" id="KW-0808">Transferase</keyword>
<dbReference type="EMBL" id="UOFA01000221">
    <property type="protein sequence ID" value="VAW45714.1"/>
    <property type="molecule type" value="Genomic_DNA"/>
</dbReference>
<gene>
    <name evidence="4" type="ORF">MNBD_GAMMA02-310</name>
</gene>
<evidence type="ECO:0000313" key="4">
    <source>
        <dbReference type="EMBL" id="VAW45714.1"/>
    </source>
</evidence>
<evidence type="ECO:0000256" key="3">
    <source>
        <dbReference type="ARBA" id="ARBA00023145"/>
    </source>
</evidence>
<dbReference type="InterPro" id="IPR051792">
    <property type="entry name" value="GGT_bact"/>
</dbReference>
<dbReference type="AlphaFoldDB" id="A0A3B0WPU9"/>
<dbReference type="SUPFAM" id="SSF56235">
    <property type="entry name" value="N-terminal nucleophile aminohydrolases (Ntn hydrolases)"/>
    <property type="match status" value="1"/>
</dbReference>
<dbReference type="Pfam" id="PF01019">
    <property type="entry name" value="G_glu_transpept"/>
    <property type="match status" value="2"/>
</dbReference>
<dbReference type="PANTHER" id="PTHR43199">
    <property type="entry name" value="GLUTATHIONE HYDROLASE"/>
    <property type="match status" value="1"/>
</dbReference>
<dbReference type="Gene3D" id="3.60.20.40">
    <property type="match status" value="1"/>
</dbReference>
<keyword evidence="4" id="KW-0012">Acyltransferase</keyword>
<evidence type="ECO:0000256" key="1">
    <source>
        <dbReference type="ARBA" id="ARBA00022679"/>
    </source>
</evidence>
<keyword evidence="3" id="KW-0865">Zymogen</keyword>
<feature type="non-terminal residue" evidence="4">
    <location>
        <position position="1"/>
    </location>
</feature>
<evidence type="ECO:0000256" key="2">
    <source>
        <dbReference type="ARBA" id="ARBA00022801"/>
    </source>
</evidence>
<sequence>SGAVWKNIQLADFLDTLSRSDHNWFYQGEIAQSITAQRDGLLSENDFNEYQCKVREPLKLSLGQHQLYTNPQPSSGGYLIFEQLKKLKSRSDATAVLEAMQHADELKRNPVAEVSRGTTHMSVTDRTGNLASLTLSNGEGNGQVVAGCGFMLNNFLGEEDINNGGFFSWQQKQRMQSMMSPTLLIHPEQQIALGTGGSNRIKTALFQVINHLVYGQKTLKHAVESPRIHFENGHLDIEPGFNAEDLAQLKKQHPIYSEWHNHNLYFGGVNAVQTGSTVTATGDFRRNGCGIVGL</sequence>
<proteinExistence type="predicted"/>